<protein>
    <submittedName>
        <fullName evidence="4">RING finger protein B</fullName>
    </submittedName>
</protein>
<dbReference type="PANTHER" id="PTHR23244:SF471">
    <property type="entry name" value="GUANINE NUCLEOTIDE-BINDING PROTEIN SUBUNIT BETA 1-RELATED"/>
    <property type="match status" value="1"/>
</dbReference>
<dbReference type="SUPFAM" id="SSF50965">
    <property type="entry name" value="Galactose oxidase, central domain"/>
    <property type="match status" value="1"/>
</dbReference>
<feature type="signal peptide" evidence="3">
    <location>
        <begin position="1"/>
        <end position="23"/>
    </location>
</feature>
<keyword evidence="2" id="KW-0812">Transmembrane</keyword>
<dbReference type="VEuPathDB" id="FungiDB:MMYC01_203592"/>
<feature type="compositionally biased region" description="Pro residues" evidence="1">
    <location>
        <begin position="699"/>
        <end position="709"/>
    </location>
</feature>
<feature type="transmembrane region" description="Helical" evidence="2">
    <location>
        <begin position="522"/>
        <end position="546"/>
    </location>
</feature>
<evidence type="ECO:0000256" key="3">
    <source>
        <dbReference type="SAM" id="SignalP"/>
    </source>
</evidence>
<dbReference type="OrthoDB" id="10251809at2759"/>
<dbReference type="InterPro" id="IPR011043">
    <property type="entry name" value="Gal_Oxase/kelch_b-propeller"/>
</dbReference>
<feature type="compositionally biased region" description="Basic and acidic residues" evidence="1">
    <location>
        <begin position="835"/>
        <end position="853"/>
    </location>
</feature>
<keyword evidence="2" id="KW-0472">Membrane</keyword>
<dbReference type="Proteomes" id="UP000078237">
    <property type="component" value="Unassembled WGS sequence"/>
</dbReference>
<keyword evidence="2" id="KW-1133">Transmembrane helix</keyword>
<dbReference type="PANTHER" id="PTHR23244">
    <property type="entry name" value="KELCH REPEAT DOMAIN"/>
    <property type="match status" value="1"/>
</dbReference>
<feature type="chain" id="PRO_5008043772" evidence="3">
    <location>
        <begin position="24"/>
        <end position="853"/>
    </location>
</feature>
<evidence type="ECO:0000256" key="2">
    <source>
        <dbReference type="SAM" id="Phobius"/>
    </source>
</evidence>
<feature type="region of interest" description="Disordered" evidence="1">
    <location>
        <begin position="669"/>
        <end position="853"/>
    </location>
</feature>
<gene>
    <name evidence="4" type="ORF">MMYC01_203592</name>
</gene>
<evidence type="ECO:0000313" key="4">
    <source>
        <dbReference type="EMBL" id="KXX80227.1"/>
    </source>
</evidence>
<dbReference type="InterPro" id="IPR015915">
    <property type="entry name" value="Kelch-typ_b-propeller"/>
</dbReference>
<keyword evidence="3" id="KW-0732">Signal</keyword>
<feature type="compositionally biased region" description="Low complexity" evidence="1">
    <location>
        <begin position="817"/>
        <end position="834"/>
    </location>
</feature>
<name>A0A175W981_9PEZI</name>
<feature type="compositionally biased region" description="Low complexity" evidence="1">
    <location>
        <begin position="724"/>
        <end position="744"/>
    </location>
</feature>
<reference evidence="4 5" key="1">
    <citation type="journal article" date="2016" name="Genome Announc.">
        <title>Genome Sequence of Madurella mycetomatis mm55, Isolated from a Human Mycetoma Case in Sudan.</title>
        <authorList>
            <person name="Smit S."/>
            <person name="Derks M.F."/>
            <person name="Bervoets S."/>
            <person name="Fahal A."/>
            <person name="van Leeuwen W."/>
            <person name="van Belkum A."/>
            <person name="van de Sande W.W."/>
        </authorList>
    </citation>
    <scope>NUCLEOTIDE SEQUENCE [LARGE SCALE GENOMIC DNA]</scope>
    <source>
        <strain evidence="5">mm55</strain>
    </source>
</reference>
<feature type="compositionally biased region" description="Polar residues" evidence="1">
    <location>
        <begin position="675"/>
        <end position="697"/>
    </location>
</feature>
<evidence type="ECO:0000313" key="5">
    <source>
        <dbReference type="Proteomes" id="UP000078237"/>
    </source>
</evidence>
<dbReference type="AlphaFoldDB" id="A0A175W981"/>
<dbReference type="EMBL" id="LCTW02000065">
    <property type="protein sequence ID" value="KXX80227.1"/>
    <property type="molecule type" value="Genomic_DNA"/>
</dbReference>
<dbReference type="STRING" id="100816.A0A175W981"/>
<keyword evidence="5" id="KW-1185">Reference proteome</keyword>
<organism evidence="4 5">
    <name type="scientific">Madurella mycetomatis</name>
    <dbReference type="NCBI Taxonomy" id="100816"/>
    <lineage>
        <taxon>Eukaryota</taxon>
        <taxon>Fungi</taxon>
        <taxon>Dikarya</taxon>
        <taxon>Ascomycota</taxon>
        <taxon>Pezizomycotina</taxon>
        <taxon>Sordariomycetes</taxon>
        <taxon>Sordariomycetidae</taxon>
        <taxon>Sordariales</taxon>
        <taxon>Sordariales incertae sedis</taxon>
        <taxon>Madurella</taxon>
    </lineage>
</organism>
<sequence length="853" mass="91005">MPGPGPNTFAVVTALASLALGQGHWPENQVSVRICQWQQLRAHVIRDTVYLDGGALWWQPTLSDGTIGTAENDDNSLGFLYSLNLSVPFNTNQNISALLGRIQKGPTGPANNLAPNFIDGALLGNHEEMFFYGGFPRLSAGYPEVLRDGSVLVYEGYQYGPPRENFNSGFRFDVLPSNITRYIAYGGAASAPSENMAWYFSGLRSPSGGPIYEPGGASDEELAVNVSRTLVTLDMETQRQEIFSESRLPPDTPGRANPELVWVPVGPRGILVALGGVVFPGFAYTDGTSPDEEASREQSPSFMSTIDIYDVASGEWYRQRTTDGPGQLTRGCAVVAPAQDSSSFNIYYYGGYDGLHRSENFSDDVWVLSLPSFTWVRLASGEDGGRAGHKCVMPYPDQMLVIGGYPPIRGATLECLNETIRVFDLSAGTWRDGYDPAVRDNYTVPSAVLERIGGSGAGGATATTPSPSGWDSDELASIFATPYPTSRITTYYPYASVAPTDNTNPDVPPSPVPDEGGGIPGYLPPVLGTVLGLVFLTVVAVLVLLWRRRRLLRAAPSEVGTEDTNGNRIALWLRGQPSEPKALTVASSDIAPLTNTDVESVSVPTRSVAEIMSTEVRAPAELPGMPLTPASRWSLANLPRGNSPPAELHDTPMTHIDVINRMSHLGESPAVGRGSLNNGSFYSNGTQQIDHASTVSGPTPQPPPVPPNASPVYYRPDSDALGNAPMTSATTSPTTTTTASPNTARGNVLSGISNLSERDRTHLRQISSDTTVSSVTTAPGSDRVFSSGPTAPREGLVESPAVASPPTAEPAEGVDYLSAQRQRSSSGGSPLRRSVFTERREDMNSGNDAERTG</sequence>
<evidence type="ECO:0000256" key="1">
    <source>
        <dbReference type="SAM" id="MobiDB-lite"/>
    </source>
</evidence>
<proteinExistence type="predicted"/>
<comment type="caution">
    <text evidence="4">The sequence shown here is derived from an EMBL/GenBank/DDBJ whole genome shotgun (WGS) entry which is preliminary data.</text>
</comment>
<feature type="compositionally biased region" description="Low complexity" evidence="1">
    <location>
        <begin position="767"/>
        <end position="777"/>
    </location>
</feature>
<accession>A0A175W981</accession>
<dbReference type="Gene3D" id="2.120.10.80">
    <property type="entry name" value="Kelch-type beta propeller"/>
    <property type="match status" value="1"/>
</dbReference>